<gene>
    <name evidence="7" type="ORF">BV898_00224</name>
</gene>
<dbReference type="PANTHER" id="PTHR22625">
    <property type="entry name" value="PLEXIN"/>
    <property type="match status" value="1"/>
</dbReference>
<name>A0A1W0XFC3_HYPEX</name>
<dbReference type="InterPro" id="IPR031148">
    <property type="entry name" value="Plexin"/>
</dbReference>
<feature type="domain" description="PSI" evidence="6">
    <location>
        <begin position="496"/>
        <end position="538"/>
    </location>
</feature>
<evidence type="ECO:0000256" key="3">
    <source>
        <dbReference type="ARBA" id="ARBA00023180"/>
    </source>
</evidence>
<keyword evidence="5" id="KW-0812">Transmembrane</keyword>
<dbReference type="Proteomes" id="UP000192578">
    <property type="component" value="Unassembled WGS sequence"/>
</dbReference>
<organism evidence="7 8">
    <name type="scientific">Hypsibius exemplaris</name>
    <name type="common">Freshwater tardigrade</name>
    <dbReference type="NCBI Taxonomy" id="2072580"/>
    <lineage>
        <taxon>Eukaryota</taxon>
        <taxon>Metazoa</taxon>
        <taxon>Ecdysozoa</taxon>
        <taxon>Tardigrada</taxon>
        <taxon>Eutardigrada</taxon>
        <taxon>Parachela</taxon>
        <taxon>Hypsibioidea</taxon>
        <taxon>Hypsibiidae</taxon>
        <taxon>Hypsibius</taxon>
    </lineage>
</organism>
<accession>A0A1W0XFC3</accession>
<feature type="transmembrane region" description="Helical" evidence="5">
    <location>
        <begin position="799"/>
        <end position="820"/>
    </location>
</feature>
<dbReference type="GO" id="GO:0030334">
    <property type="term" value="P:regulation of cell migration"/>
    <property type="evidence" value="ECO:0007669"/>
    <property type="project" value="TreeGrafter"/>
</dbReference>
<feature type="domain" description="PSI" evidence="6">
    <location>
        <begin position="314"/>
        <end position="377"/>
    </location>
</feature>
<feature type="region of interest" description="Disordered" evidence="4">
    <location>
        <begin position="950"/>
        <end position="973"/>
    </location>
</feature>
<evidence type="ECO:0000259" key="6">
    <source>
        <dbReference type="SMART" id="SM00423"/>
    </source>
</evidence>
<dbReference type="Pfam" id="PF01437">
    <property type="entry name" value="PSI"/>
    <property type="match status" value="1"/>
</dbReference>
<feature type="compositionally biased region" description="Polar residues" evidence="4">
    <location>
        <begin position="950"/>
        <end position="963"/>
    </location>
</feature>
<proteinExistence type="predicted"/>
<feature type="transmembrane region" description="Helical" evidence="5">
    <location>
        <begin position="671"/>
        <end position="693"/>
    </location>
</feature>
<dbReference type="AlphaFoldDB" id="A0A1W0XFC3"/>
<dbReference type="InterPro" id="IPR013783">
    <property type="entry name" value="Ig-like_fold"/>
</dbReference>
<keyword evidence="3" id="KW-0325">Glycoprotein</keyword>
<dbReference type="GO" id="GO:0002116">
    <property type="term" value="C:semaphorin receptor complex"/>
    <property type="evidence" value="ECO:0007669"/>
    <property type="project" value="TreeGrafter"/>
</dbReference>
<dbReference type="SUPFAM" id="SSF103575">
    <property type="entry name" value="Plexin repeat"/>
    <property type="match status" value="1"/>
</dbReference>
<evidence type="ECO:0000313" key="7">
    <source>
        <dbReference type="EMBL" id="OQV26098.1"/>
    </source>
</evidence>
<comment type="caution">
    <text evidence="7">The sequence shown here is derived from an EMBL/GenBank/DDBJ whole genome shotgun (WGS) entry which is preliminary data.</text>
</comment>
<evidence type="ECO:0000256" key="4">
    <source>
        <dbReference type="SAM" id="MobiDB-lite"/>
    </source>
</evidence>
<feature type="transmembrane region" description="Helical" evidence="5">
    <location>
        <begin position="12"/>
        <end position="28"/>
    </location>
</feature>
<dbReference type="Gene3D" id="2.60.40.10">
    <property type="entry name" value="Immunoglobulins"/>
    <property type="match status" value="1"/>
</dbReference>
<reference evidence="8" key="1">
    <citation type="submission" date="2017-01" db="EMBL/GenBank/DDBJ databases">
        <title>Comparative genomics of anhydrobiosis in the tardigrade Hypsibius dujardini.</title>
        <authorList>
            <person name="Yoshida Y."/>
            <person name="Koutsovoulos G."/>
            <person name="Laetsch D."/>
            <person name="Stevens L."/>
            <person name="Kumar S."/>
            <person name="Horikawa D."/>
            <person name="Ishino K."/>
            <person name="Komine S."/>
            <person name="Tomita M."/>
            <person name="Blaxter M."/>
            <person name="Arakawa K."/>
        </authorList>
    </citation>
    <scope>NUCLEOTIDE SEQUENCE [LARGE SCALE GENOMIC DNA]</scope>
    <source>
        <strain evidence="8">Z151</strain>
    </source>
</reference>
<keyword evidence="5" id="KW-1133">Transmembrane helix</keyword>
<evidence type="ECO:0000256" key="5">
    <source>
        <dbReference type="SAM" id="Phobius"/>
    </source>
</evidence>
<sequence>MVHYESGFGVRFVHWLIIYAAIFFAHMTEALRPDVLAQFALPGNMTFRSIFIYHDGAVGLTHEHGTLQLSQSNLEQAAESGYVDDQAWNSTGIEKSCKLLRQEEQSEHIKSNVASFCYGQERFFVTINNATGCFHSELRQRTFNFTGTEDVRLIARLSCNSHDGRRFHEATAAMVIADYLYVSFFEQDPKNERNSSSVVCRYVFPKSSVLEKNHAHWTERAQEFFPGTRLMAMTTSFVDNRHILITQEIDRVRVISISTVKPPRTSSHIDLVLLPSSRPQTKLLDHITAVTVGQNSEDFFMLTERQVLKFDLNRCSRLTTCSSCIGTQHKDTHCGWCVLENRCSPLSACASAFDDRNPTMEGKLWLKDFIAHPRQCPNTKRYEDVTSYAIDTPNWKPNDVKIEFLAVNIPPNGLYQADLQCTYRYGQTNRSDTTTVTFKPQTDEAPARFACTNPPSMVERAIQSRSNFSSLMTVRVALSSRKSSRALSETELILLNCGSMTTCFDCGTSLGRCVWLFETSMCTAVSGEIRVLSENRCPPQPTARPATSSVPIFTFNFPTACENCSVLRLTFSGNYLDSVQENLRDLRITLEETECLVVIKPLDQAVECEMRDMAWTGRASVRIRYNGWRVACNKCWFERLPARTPSVGKTRRTTNEIRRIRPSTSHEIDTVTMILIPVVMAFGLLCLVLAVGLRVRAMSQKSDQDMEEFRALVTQRSRPMEVQRIGAASTYACPSQTEAAVEIEEQQHVYMKILEPCQEPSNSGYEIPYIIPPSVSNTGILFAGIIYVMAREIVYQQHLLVGGYLICCLSSFTATAPAAINTDNGPITDACTFTYPSQKFDFCDGSRDGVTIGCDCACSLATQCFKSTSPPSKILKLNVTVIDESEGDGLPHTSSQYDLPRDLVTSAVAGHYFCSCDATCGPKQFDEASNAAHLELTFCGGVTHTNYVDKSTDNPSSGASSRSLGPDGNDSVGQVQAVSMQEDQPVIGILAFLCAFCVACCLWWSYKRVRKFLSDKGRNGGYSGAASE</sequence>
<dbReference type="GO" id="GO:0005886">
    <property type="term" value="C:plasma membrane"/>
    <property type="evidence" value="ECO:0007669"/>
    <property type="project" value="TreeGrafter"/>
</dbReference>
<protein>
    <recommendedName>
        <fullName evidence="6">PSI domain-containing protein</fullName>
    </recommendedName>
</protein>
<keyword evidence="8" id="KW-1185">Reference proteome</keyword>
<dbReference type="GO" id="GO:0017154">
    <property type="term" value="F:semaphorin receptor activity"/>
    <property type="evidence" value="ECO:0007669"/>
    <property type="project" value="InterPro"/>
</dbReference>
<evidence type="ECO:0000256" key="1">
    <source>
        <dbReference type="ARBA" id="ARBA00004370"/>
    </source>
</evidence>
<dbReference type="OrthoDB" id="125363at2759"/>
<dbReference type="PANTHER" id="PTHR22625:SF70">
    <property type="entry name" value="PLEXIN A, ISOFORM A"/>
    <property type="match status" value="1"/>
</dbReference>
<comment type="subcellular location">
    <subcellularLocation>
        <location evidence="1">Membrane</location>
    </subcellularLocation>
</comment>
<dbReference type="EMBL" id="MTYJ01000001">
    <property type="protein sequence ID" value="OQV26098.1"/>
    <property type="molecule type" value="Genomic_DNA"/>
</dbReference>
<dbReference type="InterPro" id="IPR016201">
    <property type="entry name" value="PSI"/>
</dbReference>
<keyword evidence="2 5" id="KW-0472">Membrane</keyword>
<evidence type="ECO:0000313" key="8">
    <source>
        <dbReference type="Proteomes" id="UP000192578"/>
    </source>
</evidence>
<feature type="transmembrane region" description="Helical" evidence="5">
    <location>
        <begin position="986"/>
        <end position="1006"/>
    </location>
</feature>
<dbReference type="SMART" id="SM00423">
    <property type="entry name" value="PSI"/>
    <property type="match status" value="2"/>
</dbReference>
<evidence type="ECO:0000256" key="2">
    <source>
        <dbReference type="ARBA" id="ARBA00023136"/>
    </source>
</evidence>
<dbReference type="InterPro" id="IPR002165">
    <property type="entry name" value="Plexin_repeat"/>
</dbReference>